<dbReference type="SUPFAM" id="SSF53474">
    <property type="entry name" value="alpha/beta-Hydrolases"/>
    <property type="match status" value="1"/>
</dbReference>
<reference evidence="2" key="2">
    <citation type="submission" date="2023-01" db="EMBL/GenBank/DDBJ databases">
        <authorList>
            <person name="Sun Q."/>
            <person name="Evtushenko L."/>
        </authorList>
    </citation>
    <scope>NUCLEOTIDE SEQUENCE</scope>
    <source>
        <strain evidence="2">VKM Ac-1401</strain>
    </source>
</reference>
<dbReference type="InterPro" id="IPR053145">
    <property type="entry name" value="AB_hydrolase_Est10"/>
</dbReference>
<keyword evidence="3" id="KW-1185">Reference proteome</keyword>
<protein>
    <recommendedName>
        <fullName evidence="1">Serine aminopeptidase S33 domain-containing protein</fullName>
    </recommendedName>
</protein>
<dbReference type="InterPro" id="IPR029058">
    <property type="entry name" value="AB_hydrolase_fold"/>
</dbReference>
<dbReference type="PANTHER" id="PTHR43265">
    <property type="entry name" value="ESTERASE ESTD"/>
    <property type="match status" value="1"/>
</dbReference>
<dbReference type="Pfam" id="PF12146">
    <property type="entry name" value="Hydrolase_4"/>
    <property type="match status" value="1"/>
</dbReference>
<dbReference type="InterPro" id="IPR022742">
    <property type="entry name" value="Hydrolase_4"/>
</dbReference>
<feature type="domain" description="Serine aminopeptidase S33" evidence="1">
    <location>
        <begin position="65"/>
        <end position="291"/>
    </location>
</feature>
<reference evidence="2" key="1">
    <citation type="journal article" date="2014" name="Int. J. Syst. Evol. Microbiol.">
        <title>Complete genome sequence of Corynebacterium casei LMG S-19264T (=DSM 44701T), isolated from a smear-ripened cheese.</title>
        <authorList>
            <consortium name="US DOE Joint Genome Institute (JGI-PGF)"/>
            <person name="Walter F."/>
            <person name="Albersmeier A."/>
            <person name="Kalinowski J."/>
            <person name="Ruckert C."/>
        </authorList>
    </citation>
    <scope>NUCLEOTIDE SEQUENCE</scope>
    <source>
        <strain evidence="2">VKM Ac-1401</strain>
    </source>
</reference>
<evidence type="ECO:0000313" key="3">
    <source>
        <dbReference type="Proteomes" id="UP001142372"/>
    </source>
</evidence>
<proteinExistence type="predicted"/>
<dbReference type="AlphaFoldDB" id="A0A9W6H7P2"/>
<name>A0A9W6H7P2_9MICO</name>
<comment type="caution">
    <text evidence="2">The sequence shown here is derived from an EMBL/GenBank/DDBJ whole genome shotgun (WGS) entry which is preliminary data.</text>
</comment>
<sequence length="316" mass="33287">MHEHPAADDRDDPMSARELTAVATDGVTLAGSLWLPDERPPRALVLMQPGSGPSDRDNDVLFPPIREALLAVGIAVTSFDKRGVGASGGSWLTADIERQAGDLTAALSVARGELPGTPAGLFGHSQGGWVVLAAAAPSHAEFVITNSGPGVTPRTQEAFATRGHLAALGLELEREVEAAATFDELAFTLSDGTPFAEASEWMADPSRRRALDDLAAANAFVPTTRELWDFAATIVDFDPADALRGIRVPLLGLFGGADDIVPVDESADRFAELVPPEFLSLAVLAGGDHRLQLPGTETFVPGYLDALISFVLTHTH</sequence>
<dbReference type="GO" id="GO:0052689">
    <property type="term" value="F:carboxylic ester hydrolase activity"/>
    <property type="evidence" value="ECO:0007669"/>
    <property type="project" value="TreeGrafter"/>
</dbReference>
<gene>
    <name evidence="2" type="ORF">GCM10017584_10450</name>
</gene>
<accession>A0A9W6H7P2</accession>
<dbReference type="EMBL" id="BSEN01000003">
    <property type="protein sequence ID" value="GLJ75471.1"/>
    <property type="molecule type" value="Genomic_DNA"/>
</dbReference>
<dbReference type="PANTHER" id="PTHR43265:SF1">
    <property type="entry name" value="ESTERASE ESTD"/>
    <property type="match status" value="1"/>
</dbReference>
<evidence type="ECO:0000259" key="1">
    <source>
        <dbReference type="Pfam" id="PF12146"/>
    </source>
</evidence>
<organism evidence="2 3">
    <name type="scientific">Leifsonia poae</name>
    <dbReference type="NCBI Taxonomy" id="110933"/>
    <lineage>
        <taxon>Bacteria</taxon>
        <taxon>Bacillati</taxon>
        <taxon>Actinomycetota</taxon>
        <taxon>Actinomycetes</taxon>
        <taxon>Micrococcales</taxon>
        <taxon>Microbacteriaceae</taxon>
        <taxon>Leifsonia</taxon>
    </lineage>
</organism>
<evidence type="ECO:0000313" key="2">
    <source>
        <dbReference type="EMBL" id="GLJ75471.1"/>
    </source>
</evidence>
<dbReference type="Proteomes" id="UP001142372">
    <property type="component" value="Unassembled WGS sequence"/>
</dbReference>
<dbReference type="Gene3D" id="3.40.50.1820">
    <property type="entry name" value="alpha/beta hydrolase"/>
    <property type="match status" value="1"/>
</dbReference>